<sequence length="139" mass="15188">MAMDQARTEQARLDREEGYRLLNVLQDETTQRAFPGVEEIAPGFPDWIITALFGGTYLREGLSLRDRQLVNLAALTAVGGVDPQLTGHVRTSLRIGMTREEVIEVFVHLAPYVGVPKALAGLRNATAAIADVEREAADS</sequence>
<reference evidence="2 3" key="1">
    <citation type="submission" date="2024-09" db="EMBL/GenBank/DDBJ databases">
        <authorList>
            <person name="Sun Q."/>
            <person name="Mori K."/>
        </authorList>
    </citation>
    <scope>NUCLEOTIDE SEQUENCE [LARGE SCALE GENOMIC DNA]</scope>
    <source>
        <strain evidence="2 3">TBRC 0563</strain>
    </source>
</reference>
<dbReference type="Proteomes" id="UP001589627">
    <property type="component" value="Unassembled WGS sequence"/>
</dbReference>
<dbReference type="InterPro" id="IPR052512">
    <property type="entry name" value="4CMD/NDH-1_regulator"/>
</dbReference>
<dbReference type="PANTHER" id="PTHR33570">
    <property type="entry name" value="4-CARBOXYMUCONOLACTONE DECARBOXYLASE FAMILY PROTEIN"/>
    <property type="match status" value="1"/>
</dbReference>
<dbReference type="InterPro" id="IPR029032">
    <property type="entry name" value="AhpD-like"/>
</dbReference>
<protein>
    <submittedName>
        <fullName evidence="2">Carboxymuconolactone decarboxylase family protein</fullName>
    </submittedName>
</protein>
<dbReference type="EMBL" id="JBHLZP010000754">
    <property type="protein sequence ID" value="MFB9839594.1"/>
    <property type="molecule type" value="Genomic_DNA"/>
</dbReference>
<dbReference type="PANTHER" id="PTHR33570:SF2">
    <property type="entry name" value="CARBOXYMUCONOLACTONE DECARBOXYLASE-LIKE DOMAIN-CONTAINING PROTEIN"/>
    <property type="match status" value="1"/>
</dbReference>
<dbReference type="RefSeq" id="WP_378212737.1">
    <property type="nucleotide sequence ID" value="NZ_JBHLZP010000754.1"/>
</dbReference>
<name>A0ABV5YWY3_9ACTN</name>
<keyword evidence="3" id="KW-1185">Reference proteome</keyword>
<organism evidence="2 3">
    <name type="scientific">Actinoallomurus acaciae</name>
    <dbReference type="NCBI Taxonomy" id="502577"/>
    <lineage>
        <taxon>Bacteria</taxon>
        <taxon>Bacillati</taxon>
        <taxon>Actinomycetota</taxon>
        <taxon>Actinomycetes</taxon>
        <taxon>Streptosporangiales</taxon>
        <taxon>Thermomonosporaceae</taxon>
        <taxon>Actinoallomurus</taxon>
    </lineage>
</organism>
<evidence type="ECO:0000259" key="1">
    <source>
        <dbReference type="Pfam" id="PF02627"/>
    </source>
</evidence>
<dbReference type="InterPro" id="IPR003779">
    <property type="entry name" value="CMD-like"/>
</dbReference>
<evidence type="ECO:0000313" key="2">
    <source>
        <dbReference type="EMBL" id="MFB9839594.1"/>
    </source>
</evidence>
<evidence type="ECO:0000313" key="3">
    <source>
        <dbReference type="Proteomes" id="UP001589627"/>
    </source>
</evidence>
<proteinExistence type="predicted"/>
<accession>A0ABV5YWY3</accession>
<dbReference type="SUPFAM" id="SSF69118">
    <property type="entry name" value="AhpD-like"/>
    <property type="match status" value="1"/>
</dbReference>
<feature type="domain" description="Carboxymuconolactone decarboxylase-like" evidence="1">
    <location>
        <begin position="45"/>
        <end position="125"/>
    </location>
</feature>
<dbReference type="Gene3D" id="1.20.1290.10">
    <property type="entry name" value="AhpD-like"/>
    <property type="match status" value="1"/>
</dbReference>
<dbReference type="Pfam" id="PF02627">
    <property type="entry name" value="CMD"/>
    <property type="match status" value="1"/>
</dbReference>
<gene>
    <name evidence="2" type="ORF">ACFFNX_46375</name>
</gene>
<comment type="caution">
    <text evidence="2">The sequence shown here is derived from an EMBL/GenBank/DDBJ whole genome shotgun (WGS) entry which is preliminary data.</text>
</comment>